<proteinExistence type="predicted"/>
<name>A0AAD1U8S9_EUPCR</name>
<evidence type="ECO:0000313" key="2">
    <source>
        <dbReference type="Proteomes" id="UP001295684"/>
    </source>
</evidence>
<evidence type="ECO:0000313" key="1">
    <source>
        <dbReference type="EMBL" id="CAI2361174.1"/>
    </source>
</evidence>
<dbReference type="AlphaFoldDB" id="A0AAD1U8S9"/>
<dbReference type="EMBL" id="CAMPGE010002374">
    <property type="protein sequence ID" value="CAI2361174.1"/>
    <property type="molecule type" value="Genomic_DNA"/>
</dbReference>
<protein>
    <submittedName>
        <fullName evidence="1">Uncharacterized protein</fullName>
    </submittedName>
</protein>
<reference evidence="1" key="1">
    <citation type="submission" date="2023-07" db="EMBL/GenBank/DDBJ databases">
        <authorList>
            <consortium name="AG Swart"/>
            <person name="Singh M."/>
            <person name="Singh A."/>
            <person name="Seah K."/>
            <person name="Emmerich C."/>
        </authorList>
    </citation>
    <scope>NUCLEOTIDE SEQUENCE</scope>
    <source>
        <strain evidence="1">DP1</strain>
    </source>
</reference>
<dbReference type="Proteomes" id="UP001295684">
    <property type="component" value="Unassembled WGS sequence"/>
</dbReference>
<sequence>MKNKKPLNVKNKLSISEKMESLKDNFESSRISPTSWRKKELLKEDSKTSLLANYEAPRLSFLETKKEFNDQIDAIQEKYGIKNLKLTNKITKPRKKMSILHSTLEGLLRKNIINADMFKNEKSNDFFSVKKLSSYINRLSQKKDLKIKRHKK</sequence>
<comment type="caution">
    <text evidence="1">The sequence shown here is derived from an EMBL/GenBank/DDBJ whole genome shotgun (WGS) entry which is preliminary data.</text>
</comment>
<keyword evidence="2" id="KW-1185">Reference proteome</keyword>
<gene>
    <name evidence="1" type="ORF">ECRASSUSDP1_LOCUS2484</name>
</gene>
<accession>A0AAD1U8S9</accession>
<organism evidence="1 2">
    <name type="scientific">Euplotes crassus</name>
    <dbReference type="NCBI Taxonomy" id="5936"/>
    <lineage>
        <taxon>Eukaryota</taxon>
        <taxon>Sar</taxon>
        <taxon>Alveolata</taxon>
        <taxon>Ciliophora</taxon>
        <taxon>Intramacronucleata</taxon>
        <taxon>Spirotrichea</taxon>
        <taxon>Hypotrichia</taxon>
        <taxon>Euplotida</taxon>
        <taxon>Euplotidae</taxon>
        <taxon>Moneuplotes</taxon>
    </lineage>
</organism>